<keyword evidence="2" id="KW-1185">Reference proteome</keyword>
<evidence type="ECO:0000313" key="2">
    <source>
        <dbReference type="Proteomes" id="UP000055024"/>
    </source>
</evidence>
<reference evidence="1 2" key="1">
    <citation type="submission" date="2015-01" db="EMBL/GenBank/DDBJ databases">
        <title>Evolution of Trichinella species and genotypes.</title>
        <authorList>
            <person name="Korhonen P.K."/>
            <person name="Edoardo P."/>
            <person name="Giuseppe L.R."/>
            <person name="Gasser R.B."/>
        </authorList>
    </citation>
    <scope>NUCLEOTIDE SEQUENCE [LARGE SCALE GENOMIC DNA]</scope>
    <source>
        <strain evidence="1">ISS1029</strain>
    </source>
</reference>
<accession>A0A0V1FS73</accession>
<proteinExistence type="predicted"/>
<protein>
    <submittedName>
        <fullName evidence="1">Uncharacterized protein</fullName>
    </submittedName>
</protein>
<dbReference type="Proteomes" id="UP000055024">
    <property type="component" value="Unassembled WGS sequence"/>
</dbReference>
<organism evidence="1 2">
    <name type="scientific">Trichinella zimbabwensis</name>
    <dbReference type="NCBI Taxonomy" id="268475"/>
    <lineage>
        <taxon>Eukaryota</taxon>
        <taxon>Metazoa</taxon>
        <taxon>Ecdysozoa</taxon>
        <taxon>Nematoda</taxon>
        <taxon>Enoplea</taxon>
        <taxon>Dorylaimia</taxon>
        <taxon>Trichinellida</taxon>
        <taxon>Trichinellidae</taxon>
        <taxon>Trichinella</taxon>
    </lineage>
</organism>
<dbReference type="EMBL" id="JYDP01006117">
    <property type="protein sequence ID" value="KRY88841.1"/>
    <property type="molecule type" value="Genomic_DNA"/>
</dbReference>
<name>A0A0V1FS73_9BILA</name>
<comment type="caution">
    <text evidence="1">The sequence shown here is derived from an EMBL/GenBank/DDBJ whole genome shotgun (WGS) entry which is preliminary data.</text>
</comment>
<sequence length="30" mass="3362">MDKAISGKSTCLNRSRQFTCRAINVLYVSV</sequence>
<gene>
    <name evidence="1" type="ORF">T11_17660</name>
</gene>
<dbReference type="AlphaFoldDB" id="A0A0V1FS73"/>
<evidence type="ECO:0000313" key="1">
    <source>
        <dbReference type="EMBL" id="KRY88841.1"/>
    </source>
</evidence>